<comment type="subcellular location">
    <subcellularLocation>
        <location evidence="1">Membrane</location>
        <topology evidence="1">Multi-pass membrane protein</topology>
    </subcellularLocation>
</comment>
<feature type="transmembrane region" description="Helical" evidence="7">
    <location>
        <begin position="140"/>
        <end position="158"/>
    </location>
</feature>
<feature type="transmembrane region" description="Helical" evidence="7">
    <location>
        <begin position="111"/>
        <end position="128"/>
    </location>
</feature>
<feature type="transmembrane region" description="Helical" evidence="7">
    <location>
        <begin position="203"/>
        <end position="226"/>
    </location>
</feature>
<dbReference type="PANTHER" id="PTHR43791">
    <property type="entry name" value="PERMEASE-RELATED"/>
    <property type="match status" value="1"/>
</dbReference>
<evidence type="ECO:0000313" key="9">
    <source>
        <dbReference type="EMBL" id="KAK4543133.1"/>
    </source>
</evidence>
<dbReference type="GO" id="GO:0016020">
    <property type="term" value="C:membrane"/>
    <property type="evidence" value="ECO:0007669"/>
    <property type="project" value="UniProtKB-SubCell"/>
</dbReference>
<organism evidence="9 10">
    <name type="scientific">Oleoguttula mirabilis</name>
    <dbReference type="NCBI Taxonomy" id="1507867"/>
    <lineage>
        <taxon>Eukaryota</taxon>
        <taxon>Fungi</taxon>
        <taxon>Dikarya</taxon>
        <taxon>Ascomycota</taxon>
        <taxon>Pezizomycotina</taxon>
        <taxon>Dothideomycetes</taxon>
        <taxon>Dothideomycetidae</taxon>
        <taxon>Mycosphaerellales</taxon>
        <taxon>Teratosphaeriaceae</taxon>
        <taxon>Oleoguttula</taxon>
    </lineage>
</organism>
<keyword evidence="5 7" id="KW-0472">Membrane</keyword>
<feature type="transmembrane region" description="Helical" evidence="7">
    <location>
        <begin position="82"/>
        <end position="104"/>
    </location>
</feature>
<dbReference type="Proteomes" id="UP001324427">
    <property type="component" value="Unassembled WGS sequence"/>
</dbReference>
<dbReference type="FunFam" id="1.20.1250.20:FF:000013">
    <property type="entry name" value="MFS general substrate transporter"/>
    <property type="match status" value="1"/>
</dbReference>
<keyword evidence="4 7" id="KW-1133">Transmembrane helix</keyword>
<feature type="domain" description="Major facilitator superfamily (MFS) profile" evidence="8">
    <location>
        <begin position="44"/>
        <end position="457"/>
    </location>
</feature>
<evidence type="ECO:0000256" key="1">
    <source>
        <dbReference type="ARBA" id="ARBA00004141"/>
    </source>
</evidence>
<sequence>MSEKHVTEVKAVSSPTSSTNADEAVPTIDPQVEKAILRKLDFRVIPVLWFLFLVSFVDRGNIGNAKIQGMTKTLHITKGNKYNIAVMVFTLAYVVCGVPANIVFRKVGPKSLSVMMFIWGLFAMGQGFSKTWGSLVACRFMMGIFEAGFVPGCAYLIGSYYRKDEFLRRYTVFFSAAIIAGAFNGLLSTLLAKADGAGGLEGWQWIFVCEGLITCCVALVSSFLIVNWPEKTKLLTPEEKAVLLERLRQDGGEVVHDRISKHVVEALLDWKVWLGMLSYIGTEENASAVVAFQPTVLKGLGYTSTSAQVHSIPIYCVAFVASLTCAWLSEHLRQRYFFALFGATLTLVGLSIEIAQPHSDNVKYAGMFLITAGTYITMPIMVVWTAINVGKGYKRTVAFGLVIATGNAGALISSNVFITSEAPKYPTGFSVGMGMNCLSIACMTALYVGLRMENNKKDRNPVEITVELEEELSGEKHPAWRYQL</sequence>
<feature type="transmembrane region" description="Helical" evidence="7">
    <location>
        <begin position="367"/>
        <end position="387"/>
    </location>
</feature>
<feature type="transmembrane region" description="Helical" evidence="7">
    <location>
        <begin position="170"/>
        <end position="191"/>
    </location>
</feature>
<dbReference type="AlphaFoldDB" id="A0AAV9JD88"/>
<dbReference type="InterPro" id="IPR036259">
    <property type="entry name" value="MFS_trans_sf"/>
</dbReference>
<evidence type="ECO:0000256" key="4">
    <source>
        <dbReference type="ARBA" id="ARBA00022989"/>
    </source>
</evidence>
<name>A0AAV9JD88_9PEZI</name>
<protein>
    <recommendedName>
        <fullName evidence="8">Major facilitator superfamily (MFS) profile domain-containing protein</fullName>
    </recommendedName>
</protein>
<gene>
    <name evidence="9" type="ORF">LTR36_005911</name>
</gene>
<dbReference type="PROSITE" id="PS50850">
    <property type="entry name" value="MFS"/>
    <property type="match status" value="1"/>
</dbReference>
<dbReference type="FunFam" id="1.20.1250.20:FF:000018">
    <property type="entry name" value="MFS transporter permease"/>
    <property type="match status" value="1"/>
</dbReference>
<feature type="region of interest" description="Disordered" evidence="6">
    <location>
        <begin position="1"/>
        <end position="24"/>
    </location>
</feature>
<reference evidence="9 10" key="1">
    <citation type="submission" date="2021-11" db="EMBL/GenBank/DDBJ databases">
        <title>Black yeast isolated from Biological Soil Crust.</title>
        <authorList>
            <person name="Kurbessoian T."/>
        </authorList>
    </citation>
    <scope>NUCLEOTIDE SEQUENCE [LARGE SCALE GENOMIC DNA]</scope>
    <source>
        <strain evidence="9 10">CCFEE 5522</strain>
    </source>
</reference>
<accession>A0AAV9JD88</accession>
<dbReference type="InterPro" id="IPR011701">
    <property type="entry name" value="MFS"/>
</dbReference>
<dbReference type="SUPFAM" id="SSF103473">
    <property type="entry name" value="MFS general substrate transporter"/>
    <property type="match status" value="1"/>
</dbReference>
<evidence type="ECO:0000256" key="5">
    <source>
        <dbReference type="ARBA" id="ARBA00023136"/>
    </source>
</evidence>
<keyword evidence="2" id="KW-0813">Transport</keyword>
<evidence type="ECO:0000256" key="6">
    <source>
        <dbReference type="SAM" id="MobiDB-lite"/>
    </source>
</evidence>
<comment type="caution">
    <text evidence="9">The sequence shown here is derived from an EMBL/GenBank/DDBJ whole genome shotgun (WGS) entry which is preliminary data.</text>
</comment>
<dbReference type="Pfam" id="PF07690">
    <property type="entry name" value="MFS_1"/>
    <property type="match status" value="1"/>
</dbReference>
<dbReference type="PANTHER" id="PTHR43791:SF52">
    <property type="entry name" value="TRANSPORTER, PUTATIVE (AFU_ORTHOLOGUE AFUA_1G11820)-RELATED"/>
    <property type="match status" value="1"/>
</dbReference>
<evidence type="ECO:0000259" key="8">
    <source>
        <dbReference type="PROSITE" id="PS50850"/>
    </source>
</evidence>
<evidence type="ECO:0000256" key="2">
    <source>
        <dbReference type="ARBA" id="ARBA00022448"/>
    </source>
</evidence>
<dbReference type="InterPro" id="IPR020846">
    <property type="entry name" value="MFS_dom"/>
</dbReference>
<dbReference type="Gene3D" id="1.20.1250.20">
    <property type="entry name" value="MFS general substrate transporter like domains"/>
    <property type="match status" value="2"/>
</dbReference>
<keyword evidence="10" id="KW-1185">Reference proteome</keyword>
<evidence type="ECO:0000256" key="7">
    <source>
        <dbReference type="SAM" id="Phobius"/>
    </source>
</evidence>
<evidence type="ECO:0000256" key="3">
    <source>
        <dbReference type="ARBA" id="ARBA00022692"/>
    </source>
</evidence>
<feature type="transmembrane region" description="Helical" evidence="7">
    <location>
        <begin position="399"/>
        <end position="418"/>
    </location>
</feature>
<keyword evidence="3 7" id="KW-0812">Transmembrane</keyword>
<evidence type="ECO:0000313" key="10">
    <source>
        <dbReference type="Proteomes" id="UP001324427"/>
    </source>
</evidence>
<dbReference type="GO" id="GO:0022857">
    <property type="term" value="F:transmembrane transporter activity"/>
    <property type="evidence" value="ECO:0007669"/>
    <property type="project" value="InterPro"/>
</dbReference>
<dbReference type="EMBL" id="JAVFHQ010000035">
    <property type="protein sequence ID" value="KAK4543133.1"/>
    <property type="molecule type" value="Genomic_DNA"/>
</dbReference>
<feature type="transmembrane region" description="Helical" evidence="7">
    <location>
        <begin position="430"/>
        <end position="450"/>
    </location>
</feature>
<proteinExistence type="predicted"/>
<feature type="transmembrane region" description="Helical" evidence="7">
    <location>
        <begin position="336"/>
        <end position="355"/>
    </location>
</feature>